<keyword evidence="2" id="KW-1185">Reference proteome</keyword>
<evidence type="ECO:0000313" key="1">
    <source>
        <dbReference type="EMBL" id="WPL18341.1"/>
    </source>
</evidence>
<proteinExistence type="predicted"/>
<name>A0ABZ0SE65_9GAMM</name>
<evidence type="ECO:0000313" key="2">
    <source>
        <dbReference type="Proteomes" id="UP001432180"/>
    </source>
</evidence>
<accession>A0ABZ0SE65</accession>
<dbReference type="Proteomes" id="UP001432180">
    <property type="component" value="Chromosome"/>
</dbReference>
<dbReference type="Pfam" id="PF02452">
    <property type="entry name" value="PemK_toxin"/>
    <property type="match status" value="1"/>
</dbReference>
<dbReference type="SUPFAM" id="SSF50118">
    <property type="entry name" value="Cell growth inhibitor/plasmid maintenance toxic component"/>
    <property type="match status" value="1"/>
</dbReference>
<keyword evidence="1" id="KW-0378">Hydrolase</keyword>
<organism evidence="1 2">
    <name type="scientific">Thiorhodovibrio winogradskyi</name>
    <dbReference type="NCBI Taxonomy" id="77007"/>
    <lineage>
        <taxon>Bacteria</taxon>
        <taxon>Pseudomonadati</taxon>
        <taxon>Pseudomonadota</taxon>
        <taxon>Gammaproteobacteria</taxon>
        <taxon>Chromatiales</taxon>
        <taxon>Chromatiaceae</taxon>
        <taxon>Thiorhodovibrio</taxon>
    </lineage>
</organism>
<gene>
    <name evidence="1" type="primary">chpB</name>
    <name evidence="1" type="ORF">Thiowin_03412</name>
</gene>
<dbReference type="InterPro" id="IPR011067">
    <property type="entry name" value="Plasmid_toxin/cell-grow_inhib"/>
</dbReference>
<reference evidence="1 2" key="1">
    <citation type="journal article" date="2023" name="Microorganisms">
        <title>Thiorhodovibrio frisius and Trv. litoralis spp. nov., Two Novel Members from a Clade of Fastidious Purple Sulfur Bacteria That Exhibit Unique Red-Shifted Light-Harvesting Capabilities.</title>
        <authorList>
            <person name="Methner A."/>
            <person name="Kuzyk S.B."/>
            <person name="Petersen J."/>
            <person name="Bauer S."/>
            <person name="Brinkmann H."/>
            <person name="Sichau K."/>
            <person name="Wanner G."/>
            <person name="Wolf J."/>
            <person name="Neumann-Schaal M."/>
            <person name="Henke P."/>
            <person name="Tank M."/>
            <person name="Sproer C."/>
            <person name="Bunk B."/>
            <person name="Overmann J."/>
        </authorList>
    </citation>
    <scope>NUCLEOTIDE SEQUENCE [LARGE SCALE GENOMIC DNA]</scope>
    <source>
        <strain evidence="1 2">DSM 6702</strain>
    </source>
</reference>
<dbReference type="EMBL" id="CP121472">
    <property type="protein sequence ID" value="WPL18341.1"/>
    <property type="molecule type" value="Genomic_DNA"/>
</dbReference>
<dbReference type="GO" id="GO:0016787">
    <property type="term" value="F:hydrolase activity"/>
    <property type="evidence" value="ECO:0007669"/>
    <property type="project" value="UniProtKB-KW"/>
</dbReference>
<dbReference type="InterPro" id="IPR003477">
    <property type="entry name" value="PemK-like"/>
</dbReference>
<dbReference type="RefSeq" id="WP_328984108.1">
    <property type="nucleotide sequence ID" value="NZ_CP121472.1"/>
</dbReference>
<dbReference type="Gene3D" id="2.30.30.110">
    <property type="match status" value="1"/>
</dbReference>
<protein>
    <submittedName>
        <fullName evidence="1">mRNA interferase ChpB</fullName>
        <ecNumber evidence="1">3.1.-.-</ecNumber>
    </submittedName>
</protein>
<dbReference type="EC" id="3.1.-.-" evidence="1"/>
<sequence>MPYLPNRGDIVHLDFDPSSGREMQGPHFGLVVSGKLFNQQGMAIGEKVPGSSFFSWFAHFSGCIIGFHTQFLINARWEFAQVKNARLHAV</sequence>